<organism evidence="3 4">
    <name type="scientific">Paramecium primaurelia</name>
    <dbReference type="NCBI Taxonomy" id="5886"/>
    <lineage>
        <taxon>Eukaryota</taxon>
        <taxon>Sar</taxon>
        <taxon>Alveolata</taxon>
        <taxon>Ciliophora</taxon>
        <taxon>Intramacronucleata</taxon>
        <taxon>Oligohymenophorea</taxon>
        <taxon>Peniculida</taxon>
        <taxon>Parameciidae</taxon>
        <taxon>Paramecium</taxon>
    </lineage>
</organism>
<dbReference type="Proteomes" id="UP000688137">
    <property type="component" value="Unassembled WGS sequence"/>
</dbReference>
<evidence type="ECO:0000313" key="3">
    <source>
        <dbReference type="EMBL" id="CAD8109266.1"/>
    </source>
</evidence>
<accession>A0A8S1Q1I3</accession>
<keyword evidence="4" id="KW-1185">Reference proteome</keyword>
<dbReference type="Pfam" id="PF10211">
    <property type="entry name" value="Ax_dynein_light"/>
    <property type="match status" value="1"/>
</dbReference>
<evidence type="ECO:0000313" key="4">
    <source>
        <dbReference type="Proteomes" id="UP000688137"/>
    </source>
</evidence>
<feature type="coiled-coil region" evidence="2">
    <location>
        <begin position="18"/>
        <end position="74"/>
    </location>
</feature>
<reference evidence="3" key="1">
    <citation type="submission" date="2021-01" db="EMBL/GenBank/DDBJ databases">
        <authorList>
            <consortium name="Genoscope - CEA"/>
            <person name="William W."/>
        </authorList>
    </citation>
    <scope>NUCLEOTIDE SEQUENCE</scope>
</reference>
<keyword evidence="1 2" id="KW-0175">Coiled coil</keyword>
<dbReference type="GO" id="GO:0005737">
    <property type="term" value="C:cytoplasm"/>
    <property type="evidence" value="ECO:0007669"/>
    <property type="project" value="UniProtKB-ARBA"/>
</dbReference>
<gene>
    <name evidence="3" type="ORF">PPRIM_AZ9-3.1.T1400057</name>
</gene>
<dbReference type="AlphaFoldDB" id="A0A8S1Q1I3"/>
<evidence type="ECO:0000256" key="1">
    <source>
        <dbReference type="ARBA" id="ARBA00023054"/>
    </source>
</evidence>
<dbReference type="EMBL" id="CAJJDM010000144">
    <property type="protein sequence ID" value="CAD8109266.1"/>
    <property type="molecule type" value="Genomic_DNA"/>
</dbReference>
<name>A0A8S1Q1I3_PARPR</name>
<sequence>MRKMIDAEQKRTDKSNKIMFMDRECQELQKAVEDLEQKIQYTKKVETEKLQKEAENHKNEIEKIRLYNNSLKDELGRLLEGRR</sequence>
<evidence type="ECO:0000256" key="2">
    <source>
        <dbReference type="SAM" id="Coils"/>
    </source>
</evidence>
<protein>
    <submittedName>
        <fullName evidence="3">Uncharacterized protein</fullName>
    </submittedName>
</protein>
<proteinExistence type="predicted"/>
<dbReference type="InterPro" id="IPR019347">
    <property type="entry name" value="Axonemal_dynein_light_chain"/>
</dbReference>
<comment type="caution">
    <text evidence="3">The sequence shown here is derived from an EMBL/GenBank/DDBJ whole genome shotgun (WGS) entry which is preliminary data.</text>
</comment>